<dbReference type="GeneID" id="98051228"/>
<sequence length="271" mass="28392">MSTIPDLGTLGAAHRAVWASGDYPAVAAELIPGLGEVVVDTAAVGPGDRVLDIAAGTGNAAVPAALRGADVVAADLTPELLAVGARLAADRGAALEWVEADAQALPFPDAAFDVVLSCVGVMFAPFHERAAAELLRVCRPGGRIALLAWTPGGFVGGLLATLRPFVPAPPPGASPPVRWGDEAYLRTLLGDGVRDLHTSLGSARFAVTDSPAAFRDWWKQRYGPIVTTYARIADDPERTAELDTAFLDHLTATRTGDHWESEYLLVTAVRL</sequence>
<name>A0A852VXD2_PSEA5</name>
<dbReference type="PANTHER" id="PTHR43591:SF24">
    <property type="entry name" value="2-METHOXY-6-POLYPRENYL-1,4-BENZOQUINOL METHYLASE, MITOCHONDRIAL"/>
    <property type="match status" value="1"/>
</dbReference>
<proteinExistence type="predicted"/>
<reference evidence="2 3" key="1">
    <citation type="submission" date="2020-07" db="EMBL/GenBank/DDBJ databases">
        <title>Sequencing the genomes of 1000 actinobacteria strains.</title>
        <authorList>
            <person name="Klenk H.-P."/>
        </authorList>
    </citation>
    <scope>NUCLEOTIDE SEQUENCE [LARGE SCALE GENOMIC DNA]</scope>
    <source>
        <strain evidence="2 3">DSM 44749</strain>
    </source>
</reference>
<keyword evidence="3" id="KW-1185">Reference proteome</keyword>
<keyword evidence="2" id="KW-0830">Ubiquinone</keyword>
<dbReference type="GO" id="GO:0008757">
    <property type="term" value="F:S-adenosylmethionine-dependent methyltransferase activity"/>
    <property type="evidence" value="ECO:0007669"/>
    <property type="project" value="InterPro"/>
</dbReference>
<dbReference type="RefSeq" id="WP_179760649.1">
    <property type="nucleotide sequence ID" value="NZ_BAAAJZ010000008.1"/>
</dbReference>
<gene>
    <name evidence="2" type="ORF">HDA37_001432</name>
</gene>
<accession>A0A852VXD2</accession>
<evidence type="ECO:0000313" key="3">
    <source>
        <dbReference type="Proteomes" id="UP000549695"/>
    </source>
</evidence>
<evidence type="ECO:0000313" key="2">
    <source>
        <dbReference type="EMBL" id="NYG01147.1"/>
    </source>
</evidence>
<dbReference type="SUPFAM" id="SSF53335">
    <property type="entry name" value="S-adenosyl-L-methionine-dependent methyltransferases"/>
    <property type="match status" value="1"/>
</dbReference>
<organism evidence="2 3">
    <name type="scientific">Pseudonocardia alni</name>
    <name type="common">Amycolata alni</name>
    <dbReference type="NCBI Taxonomy" id="33907"/>
    <lineage>
        <taxon>Bacteria</taxon>
        <taxon>Bacillati</taxon>
        <taxon>Actinomycetota</taxon>
        <taxon>Actinomycetes</taxon>
        <taxon>Pseudonocardiales</taxon>
        <taxon>Pseudonocardiaceae</taxon>
        <taxon>Pseudonocardia</taxon>
    </lineage>
</organism>
<protein>
    <submittedName>
        <fullName evidence="2">Ubiquinone/menaquinone biosynthesis C-methylase UbiE</fullName>
    </submittedName>
</protein>
<dbReference type="PANTHER" id="PTHR43591">
    <property type="entry name" value="METHYLTRANSFERASE"/>
    <property type="match status" value="1"/>
</dbReference>
<feature type="domain" description="Methyltransferase type 11" evidence="1">
    <location>
        <begin position="51"/>
        <end position="145"/>
    </location>
</feature>
<dbReference type="CDD" id="cd02440">
    <property type="entry name" value="AdoMet_MTases"/>
    <property type="match status" value="1"/>
</dbReference>
<evidence type="ECO:0000259" key="1">
    <source>
        <dbReference type="Pfam" id="PF08241"/>
    </source>
</evidence>
<dbReference type="Pfam" id="PF08241">
    <property type="entry name" value="Methyltransf_11"/>
    <property type="match status" value="1"/>
</dbReference>
<dbReference type="InterPro" id="IPR029063">
    <property type="entry name" value="SAM-dependent_MTases_sf"/>
</dbReference>
<dbReference type="EMBL" id="JACCCZ010000001">
    <property type="protein sequence ID" value="NYG01147.1"/>
    <property type="molecule type" value="Genomic_DNA"/>
</dbReference>
<dbReference type="InterPro" id="IPR013216">
    <property type="entry name" value="Methyltransf_11"/>
</dbReference>
<dbReference type="AlphaFoldDB" id="A0A852VXD2"/>
<dbReference type="Proteomes" id="UP000549695">
    <property type="component" value="Unassembled WGS sequence"/>
</dbReference>
<dbReference type="Gene3D" id="3.40.50.150">
    <property type="entry name" value="Vaccinia Virus protein VP39"/>
    <property type="match status" value="1"/>
</dbReference>
<comment type="caution">
    <text evidence="2">The sequence shown here is derived from an EMBL/GenBank/DDBJ whole genome shotgun (WGS) entry which is preliminary data.</text>
</comment>